<dbReference type="Proteomes" id="UP000290407">
    <property type="component" value="Unassembled WGS sequence"/>
</dbReference>
<reference evidence="1 2" key="1">
    <citation type="submission" date="2019-01" db="EMBL/GenBank/DDBJ databases">
        <title>Spirosoma flava sp. nov., a propanil-degrading bacterium isolated from herbicide-contaminated soil.</title>
        <authorList>
            <person name="Zhang L."/>
            <person name="Jiang J.-D."/>
        </authorList>
    </citation>
    <scope>NUCLEOTIDE SEQUENCE [LARGE SCALE GENOMIC DNA]</scope>
    <source>
        <strain evidence="1 2">TY50</strain>
    </source>
</reference>
<gene>
    <name evidence="1" type="ORF">EQG79_30030</name>
</gene>
<sequence>MVATPMSAPSSSVDDLLFIYANQTVLLGQPRLLRRFDRASDRYYYTVEGSDMLENLAARFFISTTSFCKKVLPTSSFLIEWMKKQGENADAVRDLAADFGTLMHISFADFHQKGFDFRNTRQRVEGYLLGLGHSPRLIGEWTTRLNKCVASYAQFCYEYQVEPVLIEGMLASDELGIGGTVDLVAYLTIPKFGRVLAQVDFKSGGIYSSAELQLVINKLIFEENFPHLEIERMYSWAPKDFQKEPTYTLKDQGKTRFTPAVLDALLTVYQALYSTDMNKQYHEFDGLIKPGQPPADYHQVLGLSEVVLKAYQS</sequence>
<name>A0A4Q2UC38_9BACT</name>
<organism evidence="1 2">
    <name type="scientific">Spirosoma sordidisoli</name>
    <dbReference type="NCBI Taxonomy" id="2502893"/>
    <lineage>
        <taxon>Bacteria</taxon>
        <taxon>Pseudomonadati</taxon>
        <taxon>Bacteroidota</taxon>
        <taxon>Cytophagia</taxon>
        <taxon>Cytophagales</taxon>
        <taxon>Cytophagaceae</taxon>
        <taxon>Spirosoma</taxon>
    </lineage>
</organism>
<keyword evidence="2" id="KW-1185">Reference proteome</keyword>
<protein>
    <recommendedName>
        <fullName evidence="3">PD-(D/E)XK endonuclease-like domain-containing protein</fullName>
    </recommendedName>
</protein>
<evidence type="ECO:0008006" key="3">
    <source>
        <dbReference type="Google" id="ProtNLM"/>
    </source>
</evidence>
<evidence type="ECO:0000313" key="2">
    <source>
        <dbReference type="Proteomes" id="UP000290407"/>
    </source>
</evidence>
<accession>A0A4Q2UC38</accession>
<dbReference type="AlphaFoldDB" id="A0A4Q2UC38"/>
<comment type="caution">
    <text evidence="1">The sequence shown here is derived from an EMBL/GenBank/DDBJ whole genome shotgun (WGS) entry which is preliminary data.</text>
</comment>
<evidence type="ECO:0000313" key="1">
    <source>
        <dbReference type="EMBL" id="RYC66316.1"/>
    </source>
</evidence>
<dbReference type="EMBL" id="SBLB01000016">
    <property type="protein sequence ID" value="RYC66316.1"/>
    <property type="molecule type" value="Genomic_DNA"/>
</dbReference>
<proteinExistence type="predicted"/>